<sequence>MTKISKIAIFEGKRIRRLWNDKEEKWYFSVVDVVEVLAQTARPRKYWDDLKRKLKTEGSELSEKIGQLKMQAADGKFYLTDAADTEVMLRIIQSVPSPNAEPFKLWLARVGYERIEETHDPELAINRALQTYLRKGYSKNWINQRLKSIEIRKALTDEWENRGMKETSEFAILTDDITIAWTGMTTKQYKNFKGLKKENLRDNMTNLELVLNMLAETATTEISQKRKPKTFPENRKVATEGGTIAGNARKQIEVKSGRKVITKKNAKDLKLIG</sequence>
<evidence type="ECO:0000313" key="3">
    <source>
        <dbReference type="Proteomes" id="UP000034235"/>
    </source>
</evidence>
<comment type="caution">
    <text evidence="2">The sequence shown here is derived from an EMBL/GenBank/DDBJ whole genome shotgun (WGS) entry which is preliminary data.</text>
</comment>
<feature type="domain" description="Bro-N" evidence="1">
    <location>
        <begin position="14"/>
        <end position="113"/>
    </location>
</feature>
<dbReference type="Pfam" id="PF02498">
    <property type="entry name" value="Bro-N"/>
    <property type="match status" value="1"/>
</dbReference>
<name>A0A0G0JHH5_9BACT</name>
<evidence type="ECO:0000259" key="1">
    <source>
        <dbReference type="SMART" id="SM01040"/>
    </source>
</evidence>
<dbReference type="InterPro" id="IPR003497">
    <property type="entry name" value="BRO_N_domain"/>
</dbReference>
<reference evidence="2 3" key="1">
    <citation type="journal article" date="2015" name="Nature">
        <title>rRNA introns, odd ribosomes, and small enigmatic genomes across a large radiation of phyla.</title>
        <authorList>
            <person name="Brown C.T."/>
            <person name="Hug L.A."/>
            <person name="Thomas B.C."/>
            <person name="Sharon I."/>
            <person name="Castelle C.J."/>
            <person name="Singh A."/>
            <person name="Wilkins M.J."/>
            <person name="Williams K.H."/>
            <person name="Banfield J.F."/>
        </authorList>
    </citation>
    <scope>NUCLEOTIDE SEQUENCE [LARGE SCALE GENOMIC DNA]</scope>
</reference>
<dbReference type="PATRIC" id="fig|1618422.5.peg.37"/>
<protein>
    <submittedName>
        <fullName evidence="2">DNA-damage-inducible protein d</fullName>
    </submittedName>
</protein>
<gene>
    <name evidence="2" type="ORF">US86_C0001G0035</name>
</gene>
<accession>A0A0G0JHH5</accession>
<organism evidence="2 3">
    <name type="scientific">Candidatus Daviesbacteria bacterium GW2011_GWA2_38_24</name>
    <dbReference type="NCBI Taxonomy" id="1618422"/>
    <lineage>
        <taxon>Bacteria</taxon>
        <taxon>Candidatus Daviesiibacteriota</taxon>
    </lineage>
</organism>
<dbReference type="Proteomes" id="UP000034235">
    <property type="component" value="Unassembled WGS sequence"/>
</dbReference>
<dbReference type="EMBL" id="LBUP01000001">
    <property type="protein sequence ID" value="KKQ67108.1"/>
    <property type="molecule type" value="Genomic_DNA"/>
</dbReference>
<evidence type="ECO:0000313" key="2">
    <source>
        <dbReference type="EMBL" id="KKQ67108.1"/>
    </source>
</evidence>
<proteinExistence type="predicted"/>
<dbReference type="SMART" id="SM01040">
    <property type="entry name" value="Bro-N"/>
    <property type="match status" value="1"/>
</dbReference>
<dbReference type="AlphaFoldDB" id="A0A0G0JHH5"/>